<dbReference type="SMART" id="SM00220">
    <property type="entry name" value="S_TKc"/>
    <property type="match status" value="1"/>
</dbReference>
<proteinExistence type="predicted"/>
<dbReference type="InterPro" id="IPR000719">
    <property type="entry name" value="Prot_kinase_dom"/>
</dbReference>
<keyword evidence="3" id="KW-0808">Transferase</keyword>
<dbReference type="EMBL" id="MZ420154">
    <property type="protein sequence ID" value="QYA18849.1"/>
    <property type="molecule type" value="Genomic_DNA"/>
</dbReference>
<dbReference type="GO" id="GO:0004674">
    <property type="term" value="F:protein serine/threonine kinase activity"/>
    <property type="evidence" value="ECO:0007669"/>
    <property type="project" value="UniProtKB-KW"/>
</dbReference>
<dbReference type="SUPFAM" id="SSF56112">
    <property type="entry name" value="Protein kinase-like (PK-like)"/>
    <property type="match status" value="1"/>
</dbReference>
<name>A0A8F8PR94_9VIRU</name>
<protein>
    <submittedName>
        <fullName evidence="3">Serine/threonine protein kinase</fullName>
    </submittedName>
</protein>
<organism evidence="3">
    <name type="scientific">Clandestinovirus</name>
    <dbReference type="NCBI Taxonomy" id="2831644"/>
    <lineage>
        <taxon>Viruses</taxon>
    </lineage>
</organism>
<evidence type="ECO:0000313" key="3">
    <source>
        <dbReference type="EMBL" id="QYA18849.1"/>
    </source>
</evidence>
<dbReference type="InterPro" id="IPR011009">
    <property type="entry name" value="Kinase-like_dom_sf"/>
</dbReference>
<accession>A0A8F8PR94</accession>
<reference evidence="3" key="1">
    <citation type="submission" date="2021-06" db="EMBL/GenBank/DDBJ databases">
        <authorList>
            <person name="Rolland C."/>
        </authorList>
    </citation>
    <scope>NUCLEOTIDE SEQUENCE</scope>
    <source>
        <strain evidence="3">347.936635</strain>
    </source>
</reference>
<dbReference type="GO" id="GO:0005524">
    <property type="term" value="F:ATP binding"/>
    <property type="evidence" value="ECO:0007669"/>
    <property type="project" value="InterPro"/>
</dbReference>
<feature type="region of interest" description="Disordered" evidence="1">
    <location>
        <begin position="1"/>
        <end position="34"/>
    </location>
</feature>
<sequence>MSEKGRRLPKSSKSLASSATSEGSNVHESIPDQETTATSIIKPVQILEAIKQHRLYLMLNRLAPHDEINGNEEENPIVLGDRVGKGKQCQILELRAPKIVSGQNERSAVAKIYPFYPTMKIDSKSPYRTLTDIAKSRGFSLSKMVRINDHIRDPKKIIEEGTKIFLPRSEKEKKEAAEGNIAKYDTQEGRIKCIQVFLSEAILLSYVRSLLKRKLSPHFVAAHGFYGAFHAGYILLERVDGSMDNLATQILRDGHTRALRSLLFQVAHGILVMQAYYKVMHYDTNLGNIFATNVDNAGNWNENQPFTNPTWIYGLNDTKYAVDHTGWLFKLGDFGFAAKFVYPQIVRDDVYNKMFEDKHNIIPEYQVGYDLMYTLACVYFCIYYRWQPENSAERKRRDSVCTDFERLIYEMSTTYYDDLSRQCIDRWKGWKSGKKEDDTVFAERSIVKDDWNEGDEQHCYAITKCFFDHFYEHMVLRPKKEYSRRISPSHFLELGYFDCYREAALTQEPGKITEVSTIMFNADAHFDKFIVPPAIKKSQSAKLQ</sequence>
<feature type="compositionally biased region" description="Low complexity" evidence="1">
    <location>
        <begin position="11"/>
        <end position="24"/>
    </location>
</feature>
<keyword evidence="3" id="KW-0723">Serine/threonine-protein kinase</keyword>
<evidence type="ECO:0000256" key="1">
    <source>
        <dbReference type="SAM" id="MobiDB-lite"/>
    </source>
</evidence>
<feature type="domain" description="Protein kinase" evidence="2">
    <location>
        <begin position="77"/>
        <end position="497"/>
    </location>
</feature>
<evidence type="ECO:0000259" key="2">
    <source>
        <dbReference type="SMART" id="SM00220"/>
    </source>
</evidence>
<gene>
    <name evidence="3" type="ORF">KOM_12_581</name>
</gene>
<keyword evidence="3" id="KW-0418">Kinase</keyword>